<dbReference type="PANTHER" id="PTHR10071:SF281">
    <property type="entry name" value="BOX A-BINDING FACTOR-RELATED"/>
    <property type="match status" value="1"/>
</dbReference>
<dbReference type="GO" id="GO:0008270">
    <property type="term" value="F:zinc ion binding"/>
    <property type="evidence" value="ECO:0007669"/>
    <property type="project" value="UniProtKB-KW"/>
</dbReference>
<proteinExistence type="predicted"/>
<protein>
    <submittedName>
        <fullName evidence="12">Grain</fullName>
    </submittedName>
</protein>
<evidence type="ECO:0000256" key="4">
    <source>
        <dbReference type="ARBA" id="ARBA00022833"/>
    </source>
</evidence>
<dbReference type="PRINTS" id="PR00619">
    <property type="entry name" value="GATAZNFINGER"/>
</dbReference>
<evidence type="ECO:0000256" key="6">
    <source>
        <dbReference type="ARBA" id="ARBA00023125"/>
    </source>
</evidence>
<dbReference type="CDD" id="cd00202">
    <property type="entry name" value="ZnF_GATA"/>
    <property type="match status" value="2"/>
</dbReference>
<feature type="domain" description="GATA-type" evidence="11">
    <location>
        <begin position="338"/>
        <end position="391"/>
    </location>
</feature>
<dbReference type="AlphaFoldDB" id="A0A139WI91"/>
<reference evidence="12 13" key="2">
    <citation type="journal article" date="2010" name="Nucleic Acids Res.">
        <title>BeetleBase in 2010: revisions to provide comprehensive genomic information for Tribolium castaneum.</title>
        <authorList>
            <person name="Kim H.S."/>
            <person name="Murphy T."/>
            <person name="Xia J."/>
            <person name="Caragea D."/>
            <person name="Park Y."/>
            <person name="Beeman R.W."/>
            <person name="Lorenzen M.D."/>
            <person name="Butcher S."/>
            <person name="Manak J.R."/>
            <person name="Brown S.J."/>
        </authorList>
    </citation>
    <scope>GENOME REANNOTATION</scope>
    <source>
        <strain evidence="12 13">Georgia GA2</strain>
    </source>
</reference>
<keyword evidence="5" id="KW-0805">Transcription regulation</keyword>
<evidence type="ECO:0000256" key="5">
    <source>
        <dbReference type="ARBA" id="ARBA00023015"/>
    </source>
</evidence>
<dbReference type="Pfam" id="PF00320">
    <property type="entry name" value="GATA"/>
    <property type="match status" value="2"/>
</dbReference>
<dbReference type="InterPro" id="IPR013088">
    <property type="entry name" value="Znf_NHR/GATA"/>
</dbReference>
<evidence type="ECO:0000256" key="3">
    <source>
        <dbReference type="ARBA" id="ARBA00022771"/>
    </source>
</evidence>
<feature type="region of interest" description="Disordered" evidence="10">
    <location>
        <begin position="1"/>
        <end position="24"/>
    </location>
</feature>
<dbReference type="Proteomes" id="UP000007266">
    <property type="component" value="Linkage group 5"/>
</dbReference>
<dbReference type="OrthoDB" id="515401at2759"/>
<evidence type="ECO:0000256" key="1">
    <source>
        <dbReference type="ARBA" id="ARBA00004123"/>
    </source>
</evidence>
<feature type="domain" description="GATA-type" evidence="11">
    <location>
        <begin position="285"/>
        <end position="334"/>
    </location>
</feature>
<keyword evidence="8" id="KW-0539">Nucleus</keyword>
<dbReference type="GO" id="GO:0006357">
    <property type="term" value="P:regulation of transcription by RNA polymerase II"/>
    <property type="evidence" value="ECO:0007669"/>
    <property type="project" value="InterPro"/>
</dbReference>
<feature type="compositionally biased region" description="Polar residues" evidence="10">
    <location>
        <begin position="397"/>
        <end position="411"/>
    </location>
</feature>
<feature type="region of interest" description="Disordered" evidence="10">
    <location>
        <begin position="319"/>
        <end position="342"/>
    </location>
</feature>
<dbReference type="EMBL" id="KQ971342">
    <property type="protein sequence ID" value="KYB27703.1"/>
    <property type="molecule type" value="Genomic_DNA"/>
</dbReference>
<keyword evidence="6" id="KW-0238">DNA-binding</keyword>
<dbReference type="SMART" id="SM00401">
    <property type="entry name" value="ZnF_GATA"/>
    <property type="match status" value="2"/>
</dbReference>
<dbReference type="GO" id="GO:0005634">
    <property type="term" value="C:nucleus"/>
    <property type="evidence" value="ECO:0007669"/>
    <property type="project" value="UniProtKB-SubCell"/>
</dbReference>
<accession>A0A139WI91</accession>
<dbReference type="GO" id="GO:0043565">
    <property type="term" value="F:sequence-specific DNA binding"/>
    <property type="evidence" value="ECO:0007669"/>
    <property type="project" value="InterPro"/>
</dbReference>
<evidence type="ECO:0000313" key="12">
    <source>
        <dbReference type="EMBL" id="KYB27703.1"/>
    </source>
</evidence>
<evidence type="ECO:0000259" key="11">
    <source>
        <dbReference type="PROSITE" id="PS50114"/>
    </source>
</evidence>
<evidence type="ECO:0000256" key="10">
    <source>
        <dbReference type="SAM" id="MobiDB-lite"/>
    </source>
</evidence>
<reference evidence="12 13" key="1">
    <citation type="journal article" date="2008" name="Nature">
        <title>The genome of the model beetle and pest Tribolium castaneum.</title>
        <authorList>
            <consortium name="Tribolium Genome Sequencing Consortium"/>
            <person name="Richards S."/>
            <person name="Gibbs R.A."/>
            <person name="Weinstock G.M."/>
            <person name="Brown S.J."/>
            <person name="Denell R."/>
            <person name="Beeman R.W."/>
            <person name="Gibbs R."/>
            <person name="Beeman R.W."/>
            <person name="Brown S.J."/>
            <person name="Bucher G."/>
            <person name="Friedrich M."/>
            <person name="Grimmelikhuijzen C.J."/>
            <person name="Klingler M."/>
            <person name="Lorenzen M."/>
            <person name="Richards S."/>
            <person name="Roth S."/>
            <person name="Schroder R."/>
            <person name="Tautz D."/>
            <person name="Zdobnov E.M."/>
            <person name="Muzny D."/>
            <person name="Gibbs R.A."/>
            <person name="Weinstock G.M."/>
            <person name="Attaway T."/>
            <person name="Bell S."/>
            <person name="Buhay C.J."/>
            <person name="Chandrabose M.N."/>
            <person name="Chavez D."/>
            <person name="Clerk-Blankenburg K.P."/>
            <person name="Cree A."/>
            <person name="Dao M."/>
            <person name="Davis C."/>
            <person name="Chacko J."/>
            <person name="Dinh H."/>
            <person name="Dugan-Rocha S."/>
            <person name="Fowler G."/>
            <person name="Garner T.T."/>
            <person name="Garnes J."/>
            <person name="Gnirke A."/>
            <person name="Hawes A."/>
            <person name="Hernandez J."/>
            <person name="Hines S."/>
            <person name="Holder M."/>
            <person name="Hume J."/>
            <person name="Jhangiani S.N."/>
            <person name="Joshi V."/>
            <person name="Khan Z.M."/>
            <person name="Jackson L."/>
            <person name="Kovar C."/>
            <person name="Kowis A."/>
            <person name="Lee S."/>
            <person name="Lewis L.R."/>
            <person name="Margolis J."/>
            <person name="Morgan M."/>
            <person name="Nazareth L.V."/>
            <person name="Nguyen N."/>
            <person name="Okwuonu G."/>
            <person name="Parker D."/>
            <person name="Richards S."/>
            <person name="Ruiz S.J."/>
            <person name="Santibanez J."/>
            <person name="Savard J."/>
            <person name="Scherer S.E."/>
            <person name="Schneider B."/>
            <person name="Sodergren E."/>
            <person name="Tautz D."/>
            <person name="Vattahil S."/>
            <person name="Villasana D."/>
            <person name="White C.S."/>
            <person name="Wright R."/>
            <person name="Park Y."/>
            <person name="Beeman R.W."/>
            <person name="Lord J."/>
            <person name="Oppert B."/>
            <person name="Lorenzen M."/>
            <person name="Brown S."/>
            <person name="Wang L."/>
            <person name="Savard J."/>
            <person name="Tautz D."/>
            <person name="Richards S."/>
            <person name="Weinstock G."/>
            <person name="Gibbs R.A."/>
            <person name="Liu Y."/>
            <person name="Worley K."/>
            <person name="Weinstock G."/>
            <person name="Elsik C.G."/>
            <person name="Reese J.T."/>
            <person name="Elhaik E."/>
            <person name="Landan G."/>
            <person name="Graur D."/>
            <person name="Arensburger P."/>
            <person name="Atkinson P."/>
            <person name="Beeman R.W."/>
            <person name="Beidler J."/>
            <person name="Brown S.J."/>
            <person name="Demuth J.P."/>
            <person name="Drury D.W."/>
            <person name="Du Y.Z."/>
            <person name="Fujiwara H."/>
            <person name="Lorenzen M."/>
            <person name="Maselli V."/>
            <person name="Osanai M."/>
            <person name="Park Y."/>
            <person name="Robertson H.M."/>
            <person name="Tu Z."/>
            <person name="Wang J.J."/>
            <person name="Wang S."/>
            <person name="Richards S."/>
            <person name="Song H."/>
            <person name="Zhang L."/>
            <person name="Sodergren E."/>
            <person name="Werner D."/>
            <person name="Stanke M."/>
            <person name="Morgenstern B."/>
            <person name="Solovyev V."/>
            <person name="Kosarev P."/>
            <person name="Brown G."/>
            <person name="Chen H.C."/>
            <person name="Ermolaeva O."/>
            <person name="Hlavina W."/>
            <person name="Kapustin Y."/>
            <person name="Kiryutin B."/>
            <person name="Kitts P."/>
            <person name="Maglott D."/>
            <person name="Pruitt K."/>
            <person name="Sapojnikov V."/>
            <person name="Souvorov A."/>
            <person name="Mackey A.J."/>
            <person name="Waterhouse R.M."/>
            <person name="Wyder S."/>
            <person name="Zdobnov E.M."/>
            <person name="Zdobnov E.M."/>
            <person name="Wyder S."/>
            <person name="Kriventseva E.V."/>
            <person name="Kadowaki T."/>
            <person name="Bork P."/>
            <person name="Aranda M."/>
            <person name="Bao R."/>
            <person name="Beermann A."/>
            <person name="Berns N."/>
            <person name="Bolognesi R."/>
            <person name="Bonneton F."/>
            <person name="Bopp D."/>
            <person name="Brown S.J."/>
            <person name="Bucher G."/>
            <person name="Butts T."/>
            <person name="Chaumot A."/>
            <person name="Denell R.E."/>
            <person name="Ferrier D.E."/>
            <person name="Friedrich M."/>
            <person name="Gordon C.M."/>
            <person name="Jindra M."/>
            <person name="Klingler M."/>
            <person name="Lan Q."/>
            <person name="Lattorff H.M."/>
            <person name="Laudet V."/>
            <person name="von Levetsow C."/>
            <person name="Liu Z."/>
            <person name="Lutz R."/>
            <person name="Lynch J.A."/>
            <person name="da Fonseca R.N."/>
            <person name="Posnien N."/>
            <person name="Reuter R."/>
            <person name="Roth S."/>
            <person name="Savard J."/>
            <person name="Schinko J.B."/>
            <person name="Schmitt C."/>
            <person name="Schoppmeier M."/>
            <person name="Schroder R."/>
            <person name="Shippy T.D."/>
            <person name="Simonnet F."/>
            <person name="Marques-Souza H."/>
            <person name="Tautz D."/>
            <person name="Tomoyasu Y."/>
            <person name="Trauner J."/>
            <person name="Van der Zee M."/>
            <person name="Vervoort M."/>
            <person name="Wittkopp N."/>
            <person name="Wimmer E.A."/>
            <person name="Yang X."/>
            <person name="Jones A.K."/>
            <person name="Sattelle D.B."/>
            <person name="Ebert P.R."/>
            <person name="Nelson D."/>
            <person name="Scott J.G."/>
            <person name="Beeman R.W."/>
            <person name="Muthukrishnan S."/>
            <person name="Kramer K.J."/>
            <person name="Arakane Y."/>
            <person name="Beeman R.W."/>
            <person name="Zhu Q."/>
            <person name="Hogenkamp D."/>
            <person name="Dixit R."/>
            <person name="Oppert B."/>
            <person name="Jiang H."/>
            <person name="Zou Z."/>
            <person name="Marshall J."/>
            <person name="Elpidina E."/>
            <person name="Vinokurov K."/>
            <person name="Oppert C."/>
            <person name="Zou Z."/>
            <person name="Evans J."/>
            <person name="Lu Z."/>
            <person name="Zhao P."/>
            <person name="Sumathipala N."/>
            <person name="Altincicek B."/>
            <person name="Vilcinskas A."/>
            <person name="Williams M."/>
            <person name="Hultmark D."/>
            <person name="Hetru C."/>
            <person name="Jiang H."/>
            <person name="Grimmelikhuijzen C.J."/>
            <person name="Hauser F."/>
            <person name="Cazzamali G."/>
            <person name="Williamson M."/>
            <person name="Park Y."/>
            <person name="Li B."/>
            <person name="Tanaka Y."/>
            <person name="Predel R."/>
            <person name="Neupert S."/>
            <person name="Schachtner J."/>
            <person name="Verleyen P."/>
            <person name="Raible F."/>
            <person name="Bork P."/>
            <person name="Friedrich M."/>
            <person name="Walden K.K."/>
            <person name="Robertson H.M."/>
            <person name="Angeli S."/>
            <person name="Foret S."/>
            <person name="Bucher G."/>
            <person name="Schuetz S."/>
            <person name="Maleszka R."/>
            <person name="Wimmer E.A."/>
            <person name="Beeman R.W."/>
            <person name="Lorenzen M."/>
            <person name="Tomoyasu Y."/>
            <person name="Miller S.C."/>
            <person name="Grossmann D."/>
            <person name="Bucher G."/>
        </authorList>
    </citation>
    <scope>NUCLEOTIDE SEQUENCE [LARGE SCALE GENOMIC DNA]</scope>
    <source>
        <strain evidence="12 13">Georgia GA2</strain>
    </source>
</reference>
<comment type="subcellular location">
    <subcellularLocation>
        <location evidence="1">Nucleus</location>
    </subcellularLocation>
</comment>
<name>A0A139WI91_TRICA</name>
<feature type="region of interest" description="Disordered" evidence="10">
    <location>
        <begin position="382"/>
        <end position="413"/>
    </location>
</feature>
<evidence type="ECO:0000313" key="13">
    <source>
        <dbReference type="Proteomes" id="UP000007266"/>
    </source>
</evidence>
<dbReference type="InterPro" id="IPR039355">
    <property type="entry name" value="Transcription_factor_GATA"/>
</dbReference>
<dbReference type="PROSITE" id="PS00344">
    <property type="entry name" value="GATA_ZN_FINGER_1"/>
    <property type="match status" value="2"/>
</dbReference>
<organism evidence="12 13">
    <name type="scientific">Tribolium castaneum</name>
    <name type="common">Red flour beetle</name>
    <dbReference type="NCBI Taxonomy" id="7070"/>
    <lineage>
        <taxon>Eukaryota</taxon>
        <taxon>Metazoa</taxon>
        <taxon>Ecdysozoa</taxon>
        <taxon>Arthropoda</taxon>
        <taxon>Hexapoda</taxon>
        <taxon>Insecta</taxon>
        <taxon>Pterygota</taxon>
        <taxon>Neoptera</taxon>
        <taxon>Endopterygota</taxon>
        <taxon>Coleoptera</taxon>
        <taxon>Polyphaga</taxon>
        <taxon>Cucujiformia</taxon>
        <taxon>Tenebrionidae</taxon>
        <taxon>Tenebrionidae incertae sedis</taxon>
        <taxon>Tribolium</taxon>
    </lineage>
</organism>
<evidence type="ECO:0000256" key="2">
    <source>
        <dbReference type="ARBA" id="ARBA00022723"/>
    </source>
</evidence>
<keyword evidence="3 9" id="KW-0863">Zinc-finger</keyword>
<keyword evidence="2" id="KW-0479">Metal-binding</keyword>
<keyword evidence="7" id="KW-0804">Transcription</keyword>
<dbReference type="FunFam" id="3.30.50.10:FF:000032">
    <property type="entry name" value="Transcription factor GATA-3"/>
    <property type="match status" value="1"/>
</dbReference>
<dbReference type="Gene3D" id="3.30.50.10">
    <property type="entry name" value="Erythroid Transcription Factor GATA-1, subunit A"/>
    <property type="match status" value="2"/>
</dbReference>
<dbReference type="GO" id="GO:0003700">
    <property type="term" value="F:DNA-binding transcription factor activity"/>
    <property type="evidence" value="ECO:0007669"/>
    <property type="project" value="InterPro"/>
</dbReference>
<gene>
    <name evidence="12" type="primary">AUGUSTUS-3.0.2_10406</name>
    <name evidence="12" type="ORF">TcasGA2_TC010406</name>
</gene>
<dbReference type="PROSITE" id="PS50114">
    <property type="entry name" value="GATA_ZN_FINGER_2"/>
    <property type="match status" value="2"/>
</dbReference>
<evidence type="ECO:0000256" key="7">
    <source>
        <dbReference type="ARBA" id="ARBA00023163"/>
    </source>
</evidence>
<evidence type="ECO:0000256" key="8">
    <source>
        <dbReference type="ARBA" id="ARBA00023242"/>
    </source>
</evidence>
<keyword evidence="4" id="KW-0862">Zinc</keyword>
<keyword evidence="13" id="KW-1185">Reference proteome</keyword>
<dbReference type="SUPFAM" id="SSF57716">
    <property type="entry name" value="Glucocorticoid receptor-like (DNA-binding domain)"/>
    <property type="match status" value="2"/>
</dbReference>
<dbReference type="InterPro" id="IPR000679">
    <property type="entry name" value="Znf_GATA"/>
</dbReference>
<dbReference type="PANTHER" id="PTHR10071">
    <property type="entry name" value="TRANSCRIPTION FACTOR GATA FAMILY MEMBER"/>
    <property type="match status" value="1"/>
</dbReference>
<evidence type="ECO:0000256" key="9">
    <source>
        <dbReference type="PROSITE-ProRule" id="PRU00094"/>
    </source>
</evidence>
<sequence>MEPNEQQEEVKPKPQETTETEQATTSVIIRRQVITTAGTIEDNIEEVEQIAGEEIVNTSDSPVQQVAVDQEPNVVQIVQYEDQPASEQHYEEGAPSVYVCTTEAYHAQTEYPQQETVAYTTLDIPANAQAITTIETTEYADLESVNNTTYSGQYASNDATQYIHTQYPADYGNYPGERAGAESPQTALFRNTDPNLASSRYSQFEVSNQSITNQVVMNANGTYPQFTTQNPGWPNAGAAEYTYAPANVSLHQADSTHQQYANSTWSNTAAVEDSPRGQYREVHIKECVNCGASVTPLWRRDGTGHYLCNACGLYNKINGVNRPPVRPPKKPQAQPGPRRNGVQCANCKTGNTTLWRRNNQGEPVCNACGLYFKLHNVNRPLSMKKEGIQTRKRRPKSSNSHSQPAPSTSQGLIPARMVTHHGYYPPNLQEVASDQYQLPVTNYQINQYQQRLPGAEQLTRPIPQNFSTA</sequence>